<proteinExistence type="predicted"/>
<reference evidence="3" key="2">
    <citation type="submission" date="2020-10" db="UniProtKB">
        <authorList>
            <consortium name="WormBaseParasite"/>
        </authorList>
    </citation>
    <scope>IDENTIFICATION</scope>
</reference>
<reference evidence="2" key="1">
    <citation type="journal article" date="2013" name="Genetics">
        <title>The draft genome and transcriptome of Panagrellus redivivus are shaped by the harsh demands of a free-living lifestyle.</title>
        <authorList>
            <person name="Srinivasan J."/>
            <person name="Dillman A.R."/>
            <person name="Macchietto M.G."/>
            <person name="Heikkinen L."/>
            <person name="Lakso M."/>
            <person name="Fracchia K.M."/>
            <person name="Antoshechkin I."/>
            <person name="Mortazavi A."/>
            <person name="Wong G."/>
            <person name="Sternberg P.W."/>
        </authorList>
    </citation>
    <scope>NUCLEOTIDE SEQUENCE [LARGE SCALE GENOMIC DNA]</scope>
    <source>
        <strain evidence="2">MT8872</strain>
    </source>
</reference>
<dbReference type="AlphaFoldDB" id="A0A7E4VNB8"/>
<name>A0A7E4VNB8_PANRE</name>
<dbReference type="PROSITE" id="PS51257">
    <property type="entry name" value="PROKAR_LIPOPROTEIN"/>
    <property type="match status" value="1"/>
</dbReference>
<evidence type="ECO:0000256" key="1">
    <source>
        <dbReference type="SAM" id="MobiDB-lite"/>
    </source>
</evidence>
<accession>A0A7E4VNB8</accession>
<sequence length="94" mass="10577">MVRVVGAGWKRKNEEGNPAMNGPAPLAGGSCFDDEDIDDPKKTRSMTKRRRNGYNQSLAPHRGKKVKTMAHWGETSERSLFVETDKAMEFGFFD</sequence>
<evidence type="ECO:0000313" key="2">
    <source>
        <dbReference type="Proteomes" id="UP000492821"/>
    </source>
</evidence>
<organism evidence="2 3">
    <name type="scientific">Panagrellus redivivus</name>
    <name type="common">Microworm</name>
    <dbReference type="NCBI Taxonomy" id="6233"/>
    <lineage>
        <taxon>Eukaryota</taxon>
        <taxon>Metazoa</taxon>
        <taxon>Ecdysozoa</taxon>
        <taxon>Nematoda</taxon>
        <taxon>Chromadorea</taxon>
        <taxon>Rhabditida</taxon>
        <taxon>Tylenchina</taxon>
        <taxon>Panagrolaimomorpha</taxon>
        <taxon>Panagrolaimoidea</taxon>
        <taxon>Panagrolaimidae</taxon>
        <taxon>Panagrellus</taxon>
    </lineage>
</organism>
<protein>
    <submittedName>
        <fullName evidence="3">Uncharacterized protein</fullName>
    </submittedName>
</protein>
<feature type="region of interest" description="Disordered" evidence="1">
    <location>
        <begin position="1"/>
        <end position="68"/>
    </location>
</feature>
<keyword evidence="2" id="KW-1185">Reference proteome</keyword>
<dbReference type="Proteomes" id="UP000492821">
    <property type="component" value="Unassembled WGS sequence"/>
</dbReference>
<dbReference type="WBParaSite" id="Pan_g2294.t1">
    <property type="protein sequence ID" value="Pan_g2294.t1"/>
    <property type="gene ID" value="Pan_g2294"/>
</dbReference>
<evidence type="ECO:0000313" key="3">
    <source>
        <dbReference type="WBParaSite" id="Pan_g2294.t1"/>
    </source>
</evidence>
<feature type="compositionally biased region" description="Basic residues" evidence="1">
    <location>
        <begin position="43"/>
        <end position="52"/>
    </location>
</feature>